<name>A0ABT4Q6Y2_9BACL</name>
<evidence type="ECO:0000259" key="1">
    <source>
        <dbReference type="Pfam" id="PF00534"/>
    </source>
</evidence>
<protein>
    <submittedName>
        <fullName evidence="2">Glycosyltransferase family 4 protein</fullName>
    </submittedName>
</protein>
<evidence type="ECO:0000313" key="2">
    <source>
        <dbReference type="EMBL" id="MCZ8512556.1"/>
    </source>
</evidence>
<dbReference type="EMBL" id="JAQAGZ010000005">
    <property type="protein sequence ID" value="MCZ8512556.1"/>
    <property type="molecule type" value="Genomic_DNA"/>
</dbReference>
<dbReference type="Pfam" id="PF00534">
    <property type="entry name" value="Glycos_transf_1"/>
    <property type="match status" value="1"/>
</dbReference>
<dbReference type="InterPro" id="IPR001296">
    <property type="entry name" value="Glyco_trans_1"/>
</dbReference>
<sequence>MKVAIFTPLSPQKTGISDYNQELIPVLSNHLDIDIFVDNFQPTDSNINSNYKIHSIDSFNQEIYQSYDEVIYHIGNNSKYHENIYLTALKYPGVVVLHDYALHHLIAQLTVGRNNWDKYVNEMEYNYGPEGVHFARESQMGKRKVMWETEHTLQYPANKRIIDSSKGIIVHSQYAYNEILRIKNDAYVQVAPLFTEDIELITESEKKSLREKYSIPQDVLIFASFGFVSRAKRIHLVLDAISELMNKYKNFLYLIVGEDEKNVYEVSKMIREQKLESHVKYIGFVTLDEFKDYIKLSDVCINLRYPTQGETSASLLRILGFGKPVIVSNVGTFIELPDECSIKISVGDENIERKEISNSIEKLLTDENLLNKMGDYGYRLVKEEHNIQVTADRYLDVLGNLFNSNVYKDKARYFYTYIDSFADKYSSLLEEDEILINRYSNIFDELFSQKIEREIV</sequence>
<dbReference type="CDD" id="cd03801">
    <property type="entry name" value="GT4_PimA-like"/>
    <property type="match status" value="1"/>
</dbReference>
<dbReference type="SUPFAM" id="SSF53756">
    <property type="entry name" value="UDP-Glycosyltransferase/glycogen phosphorylase"/>
    <property type="match status" value="1"/>
</dbReference>
<gene>
    <name evidence="2" type="ORF">O9H85_09030</name>
</gene>
<dbReference type="Proteomes" id="UP001527882">
    <property type="component" value="Unassembled WGS sequence"/>
</dbReference>
<evidence type="ECO:0000313" key="3">
    <source>
        <dbReference type="Proteomes" id="UP001527882"/>
    </source>
</evidence>
<dbReference type="PANTHER" id="PTHR12526">
    <property type="entry name" value="GLYCOSYLTRANSFERASE"/>
    <property type="match status" value="1"/>
</dbReference>
<dbReference type="RefSeq" id="WP_269881007.1">
    <property type="nucleotide sequence ID" value="NZ_JAQAGZ010000005.1"/>
</dbReference>
<feature type="domain" description="Glycosyl transferase family 1" evidence="1">
    <location>
        <begin position="206"/>
        <end position="379"/>
    </location>
</feature>
<organism evidence="2 3">
    <name type="scientific">Paenibacillus gyeongsangnamensis</name>
    <dbReference type="NCBI Taxonomy" id="3388067"/>
    <lineage>
        <taxon>Bacteria</taxon>
        <taxon>Bacillati</taxon>
        <taxon>Bacillota</taxon>
        <taxon>Bacilli</taxon>
        <taxon>Bacillales</taxon>
        <taxon>Paenibacillaceae</taxon>
        <taxon>Paenibacillus</taxon>
    </lineage>
</organism>
<comment type="caution">
    <text evidence="2">The sequence shown here is derived from an EMBL/GenBank/DDBJ whole genome shotgun (WGS) entry which is preliminary data.</text>
</comment>
<reference evidence="2 3" key="1">
    <citation type="submission" date="2022-12" db="EMBL/GenBank/DDBJ databases">
        <title>Draft genome sequence of Paenibacillus sp. dW9.</title>
        <authorList>
            <person name="Choi E.-W."/>
            <person name="Kim D.-U."/>
        </authorList>
    </citation>
    <scope>NUCLEOTIDE SEQUENCE [LARGE SCALE GENOMIC DNA]</scope>
    <source>
        <strain evidence="3">dW9</strain>
    </source>
</reference>
<accession>A0ABT4Q6Y2</accession>
<dbReference type="PANTHER" id="PTHR12526:SF572">
    <property type="entry name" value="BLL5144 PROTEIN"/>
    <property type="match status" value="1"/>
</dbReference>
<proteinExistence type="predicted"/>
<dbReference type="Gene3D" id="3.40.50.2000">
    <property type="entry name" value="Glycogen Phosphorylase B"/>
    <property type="match status" value="2"/>
</dbReference>
<keyword evidence="3" id="KW-1185">Reference proteome</keyword>